<feature type="region of interest" description="Disordered" evidence="2">
    <location>
        <begin position="262"/>
        <end position="289"/>
    </location>
</feature>
<feature type="compositionally biased region" description="Pro residues" evidence="2">
    <location>
        <begin position="152"/>
        <end position="161"/>
    </location>
</feature>
<evidence type="ECO:0000256" key="1">
    <source>
        <dbReference type="SAM" id="Coils"/>
    </source>
</evidence>
<dbReference type="GO" id="GO:0003700">
    <property type="term" value="F:DNA-binding transcription factor activity"/>
    <property type="evidence" value="ECO:0007669"/>
    <property type="project" value="InterPro"/>
</dbReference>
<dbReference type="Pfam" id="PF11496">
    <property type="entry name" value="HDA2-3"/>
    <property type="match status" value="1"/>
</dbReference>
<feature type="region of interest" description="Disordered" evidence="2">
    <location>
        <begin position="60"/>
        <end position="188"/>
    </location>
</feature>
<feature type="compositionally biased region" description="Polar residues" evidence="2">
    <location>
        <begin position="407"/>
        <end position="420"/>
    </location>
</feature>
<feature type="compositionally biased region" description="Polar residues" evidence="2">
    <location>
        <begin position="1015"/>
        <end position="1026"/>
    </location>
</feature>
<dbReference type="Proteomes" id="UP000433883">
    <property type="component" value="Unassembled WGS sequence"/>
</dbReference>
<feature type="compositionally biased region" description="Polar residues" evidence="2">
    <location>
        <begin position="447"/>
        <end position="473"/>
    </location>
</feature>
<dbReference type="PANTHER" id="PTHR23225:SF2">
    <property type="entry name" value="AT09679P-RELATED"/>
    <property type="match status" value="1"/>
</dbReference>
<feature type="compositionally biased region" description="Polar residues" evidence="2">
    <location>
        <begin position="262"/>
        <end position="273"/>
    </location>
</feature>
<feature type="region of interest" description="Disordered" evidence="2">
    <location>
        <begin position="1481"/>
        <end position="1516"/>
    </location>
</feature>
<feature type="compositionally biased region" description="Basic and acidic residues" evidence="2">
    <location>
        <begin position="26"/>
        <end position="35"/>
    </location>
</feature>
<feature type="region of interest" description="Disordered" evidence="2">
    <location>
        <begin position="371"/>
        <end position="680"/>
    </location>
</feature>
<feature type="compositionally biased region" description="Basic and acidic residues" evidence="2">
    <location>
        <begin position="998"/>
        <end position="1010"/>
    </location>
</feature>
<dbReference type="InterPro" id="IPR021006">
    <property type="entry name" value="Hda2/3"/>
</dbReference>
<dbReference type="InterPro" id="IPR039970">
    <property type="entry name" value="TF_Grauzone"/>
</dbReference>
<dbReference type="InterPro" id="IPR038609">
    <property type="entry name" value="HDA1_su2/3_sf"/>
</dbReference>
<evidence type="ECO:0000259" key="3">
    <source>
        <dbReference type="PROSITE" id="PS50013"/>
    </source>
</evidence>
<feature type="compositionally biased region" description="Basic and acidic residues" evidence="2">
    <location>
        <begin position="1605"/>
        <end position="1616"/>
    </location>
</feature>
<feature type="compositionally biased region" description="Basic residues" evidence="2">
    <location>
        <begin position="388"/>
        <end position="400"/>
    </location>
</feature>
<evidence type="ECO:0000313" key="5">
    <source>
        <dbReference type="Proteomes" id="UP000433883"/>
    </source>
</evidence>
<dbReference type="Gene3D" id="3.40.50.12360">
    <property type="match status" value="1"/>
</dbReference>
<dbReference type="EMBL" id="WNWQ01000110">
    <property type="protein sequence ID" value="KAE9978500.1"/>
    <property type="molecule type" value="Genomic_DNA"/>
</dbReference>
<feature type="domain" description="Chromo" evidence="3">
    <location>
        <begin position="48"/>
        <end position="108"/>
    </location>
</feature>
<reference evidence="4 5" key="1">
    <citation type="submission" date="2019-11" db="EMBL/GenBank/DDBJ databases">
        <title>Venturia inaequalis Genome Resource.</title>
        <authorList>
            <person name="Lichtner F.J."/>
        </authorList>
    </citation>
    <scope>NUCLEOTIDE SEQUENCE [LARGE SCALE GENOMIC DNA]</scope>
    <source>
        <strain evidence="4">Bline_iso_100314</strain>
    </source>
</reference>
<accession>A0A8H3UY47</accession>
<feature type="region of interest" description="Disordered" evidence="2">
    <location>
        <begin position="1365"/>
        <end position="1406"/>
    </location>
</feature>
<organism evidence="4 5">
    <name type="scientific">Venturia inaequalis</name>
    <name type="common">Apple scab fungus</name>
    <dbReference type="NCBI Taxonomy" id="5025"/>
    <lineage>
        <taxon>Eukaryota</taxon>
        <taxon>Fungi</taxon>
        <taxon>Dikarya</taxon>
        <taxon>Ascomycota</taxon>
        <taxon>Pezizomycotina</taxon>
        <taxon>Dothideomycetes</taxon>
        <taxon>Pleosporomycetidae</taxon>
        <taxon>Venturiales</taxon>
        <taxon>Venturiaceae</taxon>
        <taxon>Venturia</taxon>
    </lineage>
</organism>
<dbReference type="GO" id="GO:0070823">
    <property type="term" value="C:HDA1 complex"/>
    <property type="evidence" value="ECO:0007669"/>
    <property type="project" value="InterPro"/>
</dbReference>
<feature type="region of interest" description="Disordered" evidence="2">
    <location>
        <begin position="971"/>
        <end position="1026"/>
    </location>
</feature>
<feature type="compositionally biased region" description="Basic and acidic residues" evidence="2">
    <location>
        <begin position="1954"/>
        <end position="1966"/>
    </location>
</feature>
<feature type="compositionally biased region" description="Polar residues" evidence="2">
    <location>
        <begin position="1769"/>
        <end position="1780"/>
    </location>
</feature>
<feature type="compositionally biased region" description="Basic and acidic residues" evidence="2">
    <location>
        <begin position="492"/>
        <end position="505"/>
    </location>
</feature>
<feature type="compositionally biased region" description="Low complexity" evidence="2">
    <location>
        <begin position="1790"/>
        <end position="1850"/>
    </location>
</feature>
<feature type="region of interest" description="Disordered" evidence="2">
    <location>
        <begin position="1"/>
        <end position="48"/>
    </location>
</feature>
<feature type="compositionally biased region" description="Basic residues" evidence="2">
    <location>
        <begin position="1"/>
        <end position="11"/>
    </location>
</feature>
<feature type="compositionally biased region" description="Low complexity" evidence="2">
    <location>
        <begin position="2043"/>
        <end position="2063"/>
    </location>
</feature>
<gene>
    <name evidence="4" type="ORF">BLS_000558</name>
</gene>
<feature type="compositionally biased region" description="Basic and acidic residues" evidence="2">
    <location>
        <begin position="93"/>
        <end position="103"/>
    </location>
</feature>
<feature type="compositionally biased region" description="Polar residues" evidence="2">
    <location>
        <begin position="2083"/>
        <end position="2093"/>
    </location>
</feature>
<feature type="compositionally biased region" description="Polar residues" evidence="2">
    <location>
        <begin position="1331"/>
        <end position="1340"/>
    </location>
</feature>
<evidence type="ECO:0000313" key="4">
    <source>
        <dbReference type="EMBL" id="KAE9978500.1"/>
    </source>
</evidence>
<protein>
    <recommendedName>
        <fullName evidence="3">Chromo domain-containing protein</fullName>
    </recommendedName>
</protein>
<feature type="compositionally biased region" description="Basic and acidic residues" evidence="2">
    <location>
        <begin position="1365"/>
        <end position="1386"/>
    </location>
</feature>
<comment type="caution">
    <text evidence="4">The sequence shown here is derived from an EMBL/GenBank/DDBJ whole genome shotgun (WGS) entry which is preliminary data.</text>
</comment>
<feature type="compositionally biased region" description="Pro residues" evidence="2">
    <location>
        <begin position="1496"/>
        <end position="1511"/>
    </location>
</feature>
<dbReference type="Gene3D" id="2.40.50.40">
    <property type="match status" value="1"/>
</dbReference>
<dbReference type="PROSITE" id="PS50013">
    <property type="entry name" value="CHROMO_2"/>
    <property type="match status" value="1"/>
</dbReference>
<proteinExistence type="predicted"/>
<name>A0A8H3UY47_VENIN</name>
<feature type="compositionally biased region" description="Low complexity" evidence="2">
    <location>
        <begin position="1857"/>
        <end position="1892"/>
    </location>
</feature>
<feature type="compositionally biased region" description="Basic and acidic residues" evidence="2">
    <location>
        <begin position="1645"/>
        <end position="1654"/>
    </location>
</feature>
<feature type="compositionally biased region" description="Basic and acidic residues" evidence="2">
    <location>
        <begin position="69"/>
        <end position="83"/>
    </location>
</feature>
<feature type="region of interest" description="Disordered" evidence="2">
    <location>
        <begin position="1259"/>
        <end position="1352"/>
    </location>
</feature>
<feature type="compositionally biased region" description="Basic and acidic residues" evidence="2">
    <location>
        <begin position="566"/>
        <end position="583"/>
    </location>
</feature>
<dbReference type="PANTHER" id="PTHR23225">
    <property type="entry name" value="ZINC FINGER PROTEIN"/>
    <property type="match status" value="1"/>
</dbReference>
<feature type="compositionally biased region" description="Low complexity" evidence="2">
    <location>
        <begin position="1730"/>
        <end position="1746"/>
    </location>
</feature>
<feature type="region of interest" description="Disordered" evidence="2">
    <location>
        <begin position="1605"/>
        <end position="2102"/>
    </location>
</feature>
<evidence type="ECO:0000256" key="2">
    <source>
        <dbReference type="SAM" id="MobiDB-lite"/>
    </source>
</evidence>
<sequence>MYLTRAKRRRTSNSETSARARKKGKRYEAPEEHDAAAAAADSEEEGKLWSRKILDEKTERGRTRYLVGWEDHERKSDTWKNEWKVASALPSGLKKEWEAKKNQPEQPDSSDIDLSPPPESEEEPSDYEANFERPAKRRVRRPRVLESSSQPPETPRSPLPARPIRSLEKSLIVEETPGTPLDIAATSSPLPTRVQSLLDASPQRINPSPEIIVTQNSDFHRSDYEIGLSQPSQAKTADQAEFLSQQTPVRDQTTQIENVGTQLPTTIPDSQTDSDVHTTQEKLTQQENSEIPRSAIAASTPRVPEFSYSTQTPAARDELAAIEETPQSASPALLVLDTDPVEPPSPAIGKHSTRRTKKLTAALVGSEFGDAFTKSSAPTNLDESPKRTASRRSSVSRKPRAAATPVAISSQQQSLPSTRSRLSRVEAVDFQEAQSRDRATQHWVSALDQTADSSPSGLSFSQRLKDQLQSTAPENEGSALEHSPAALLAPIEQDKAISRDPEKPASKASGRSETSFDMPKTRRSLRTGGDLHTTQETIPSPAAPTSSATKTARGGRGGVSTRKTKRITEETPQKGFDKPADSKRRGRPPARFRQTTARSGSMESQTDSEAQASAMPAEEPIETAAIETDSDGRTHLPARIPADDGDIALETREAEEMEVDSQSGESTESEDEEGPGPSLEQMEFMVPLPMAGQPRDQYRRTIKFHEELIERFTSRKWREYDGILKQAEDFVQTMHDIVTHIDLTNETTASQSDVEPADVVEWDRSVSPKFKFLWHLFEALRNHKIHIVIMAKPGRLLDILENFLKGTNLKYSRPDVDRKDDRPSDALAISLLSAAGESSTAPIRPANLVLSLDHVVDVKNPLVRALRANLALPDYLAPVVSLAIVNSVDHIERSCTPNLVGANRVRVLVTCIAKLRREAGKMEGNFSPIDESAMEVARFVLMGGTEDQWPLPSIGPLGNNDAWDLTQGLTTMRSSNSSDSEKSAKAKAALNLKSQKRRMQDDELQSDKKMRMTPQAEQDASITRISDSVAGTSSLLNKTPSDSQEMAALRNLLKVTEDNQQTVIGAKDARIGELELVLEDLQFRFEEQSKQKRVLVGELNKARNELESTQKQKETRDITIDKLKEERRELQTQLEQARAALTGSANLDIAAAENLRQEVERAQAEKQKAERGLAKSTELSGYLHEVYSQESIKTAQLVSENAEMESRIKVLEKQASGEITKARQQFQDEQKKRTAMENAKLKAQVSNLTILLSRKEEELRNKKAGVGTRAGSVPRSPRVGPASRANSPIPDRRIGALKNNMPFQGRRPASRPARLEDPQTPQRSPIDDYPQQPQATQPNHTAPVIQEPKPTPGKAIEVKTIEARVPELRQEQPSRPEPRHEHRQAEQKMPPEAIPPTPRTEIRQSSTNNRPFPCCFAQYNCGSAFTSKNEWKRHISTKHIQLGFWRCDMCPPSPGIDHPIYNDFNRKDLFTQHLRRMHAINTPQNTQEQPKAIAPSAPPGGGPPVAPPNTNPPGLTDEQIMEIQKRCYRQLRGPPEVSSCVFCTRTFSGPNSWEERLEHVGGHLERDRKNGTACLDINNWRADPPLRDYLLVEGLVEMDQRGAYRIGDGKPRRPLDIEGFAGQQPTTQLTPRPNNATDAIAGAATDHDSEGSNEKRRRGRAGKKPSDAGPRIEMMELDPPPPQSQPLSQSQSAPQSQDQPRNLALPSPSHNGPMRSPSAHQLYGPGATMQSPGQQHHSPYQQQQDQMQRRSPVSAGPDPRDALPPRPNTTPGSHLQQQQMHPGVMIMHHQQQGPQQQGLQQQGPPQQGPPQQGLPQQGLQQQGPQQQGPQQQGSQQQGGQQQGGHQHLQQNPPPGQPQYGQPQQIQQNQQQQGPPPQQQHSYQQQPQQHQIQKPPSNILPMYQFHQGTFTKFSGSPLEQLAHGYTGHRPNALPPPAQSTRANAGQPQLAPRPPPDPRDAILNRIWEKAPSLRPTGHPQDQQQLPHMPTRAALQHSGFKAINEQQAASNRQQESMQQLAPKPPSDGARQLAPKPLPHPSQSPIQQEQTPMLPVQQQQQQAGPGPRSITPQPPAVSGAEREGEKGQSNQPSQSRGKSFHQVVMS</sequence>
<dbReference type="InterPro" id="IPR000953">
    <property type="entry name" value="Chromo/chromo_shadow_dom"/>
</dbReference>
<feature type="compositionally biased region" description="Polar residues" evidence="2">
    <location>
        <begin position="2001"/>
        <end position="2016"/>
    </location>
</feature>
<feature type="region of interest" description="Disordered" evidence="2">
    <location>
        <begin position="336"/>
        <end position="356"/>
    </location>
</feature>
<feature type="compositionally biased region" description="Low complexity" evidence="2">
    <location>
        <begin position="614"/>
        <end position="627"/>
    </location>
</feature>
<feature type="coiled-coil region" evidence="1">
    <location>
        <begin position="1085"/>
        <end position="1258"/>
    </location>
</feature>
<feature type="compositionally biased region" description="Polar residues" evidence="2">
    <location>
        <begin position="373"/>
        <end position="382"/>
    </location>
</feature>
<feature type="compositionally biased region" description="Low complexity" evidence="2">
    <location>
        <begin position="539"/>
        <end position="552"/>
    </location>
</feature>
<feature type="compositionally biased region" description="Polar residues" evidence="2">
    <location>
        <begin position="593"/>
        <end position="611"/>
    </location>
</feature>
<feature type="compositionally biased region" description="Polar residues" evidence="2">
    <location>
        <begin position="1623"/>
        <end position="1637"/>
    </location>
</feature>
<keyword evidence="1" id="KW-0175">Coiled coil</keyword>
<feature type="compositionally biased region" description="Low complexity" evidence="2">
    <location>
        <begin position="1685"/>
        <end position="1700"/>
    </location>
</feature>
<dbReference type="Gene3D" id="3.30.160.60">
    <property type="entry name" value="Classic Zinc Finger"/>
    <property type="match status" value="1"/>
</dbReference>